<evidence type="ECO:0000313" key="3">
    <source>
        <dbReference type="Proteomes" id="UP001055804"/>
    </source>
</evidence>
<dbReference type="RefSeq" id="WP_269331701.1">
    <property type="nucleotide sequence ID" value="NZ_JAMZFT010000001.1"/>
</dbReference>
<dbReference type="GO" id="GO:0003887">
    <property type="term" value="F:DNA-directed DNA polymerase activity"/>
    <property type="evidence" value="ECO:0007669"/>
    <property type="project" value="UniProtKB-EC"/>
</dbReference>
<dbReference type="InterPro" id="IPR027417">
    <property type="entry name" value="P-loop_NTPase"/>
</dbReference>
<dbReference type="PANTHER" id="PTHR11669">
    <property type="entry name" value="REPLICATION FACTOR C / DNA POLYMERASE III GAMMA-TAU SUBUNIT"/>
    <property type="match status" value="1"/>
</dbReference>
<dbReference type="PANTHER" id="PTHR11669:SF8">
    <property type="entry name" value="DNA POLYMERASE III SUBUNIT DELTA"/>
    <property type="match status" value="1"/>
</dbReference>
<dbReference type="NCBIfam" id="NF005677">
    <property type="entry name" value="PRK07471.1"/>
    <property type="match status" value="1"/>
</dbReference>
<keyword evidence="3" id="KW-1185">Reference proteome</keyword>
<keyword evidence="2" id="KW-0808">Transferase</keyword>
<accession>A0A9J6PBC1</accession>
<feature type="region of interest" description="Disordered" evidence="1">
    <location>
        <begin position="1"/>
        <end position="23"/>
    </location>
</feature>
<gene>
    <name evidence="2" type="ORF">NJQ99_05050</name>
</gene>
<dbReference type="AlphaFoldDB" id="A0A9J6PBC1"/>
<proteinExistence type="predicted"/>
<comment type="caution">
    <text evidence="2">The sequence shown here is derived from an EMBL/GenBank/DDBJ whole genome shotgun (WGS) entry which is preliminary data.</text>
</comment>
<dbReference type="Gene3D" id="3.40.50.300">
    <property type="entry name" value="P-loop containing nucleotide triphosphate hydrolases"/>
    <property type="match status" value="1"/>
</dbReference>
<reference evidence="2" key="1">
    <citation type="submission" date="2022-06" db="EMBL/GenBank/DDBJ databases">
        <title>Isolation and Genomics of Futiania mangrovii gen. nov., sp. nov., a Rare and Metabolically-versatile member in the Class Alphaproteobacteria.</title>
        <authorList>
            <person name="Liu L."/>
            <person name="Huang W.-C."/>
            <person name="Pan J."/>
            <person name="Li J."/>
            <person name="Huang Y."/>
            <person name="Du H."/>
            <person name="Liu Y."/>
            <person name="Li M."/>
        </authorList>
    </citation>
    <scope>NUCLEOTIDE SEQUENCE</scope>
    <source>
        <strain evidence="2">FT118</strain>
    </source>
</reference>
<name>A0A9J6PBC1_9PROT</name>
<organism evidence="2 3">
    <name type="scientific">Futiania mangrovi</name>
    <dbReference type="NCBI Taxonomy" id="2959716"/>
    <lineage>
        <taxon>Bacteria</taxon>
        <taxon>Pseudomonadati</taxon>
        <taxon>Pseudomonadota</taxon>
        <taxon>Alphaproteobacteria</taxon>
        <taxon>Futianiales</taxon>
        <taxon>Futianiaceae</taxon>
        <taxon>Futiania</taxon>
    </lineage>
</organism>
<sequence length="366" mass="38858">MSDDTQQDSDCRPGAPHPRTRFGLHGHDRAVEVFLSSWASGRLPHAWLVGGEEGIGKATMAYHLIRALLRHGDRAPATVAEVTQAPPDEVARRIAAGGHGNLIVLRRPWDDKKKRAQAVLPVAEVRRLGGFLSQTASEKGWRIVLVDGANDMNTSAANALLKSLEEPPRKTLFFLISDRPGALLPTIRSRCARLELQPLTQADTRLVLAEIGTMGEGEGDLDAAVALSAGSPGQAVSLMTGGVLGIYRDLLGLLGDGDLARTQREALATAVTAKSGEGDLDGLVAALGLLLPQIARAGACGAAPDDVPDFARDLIVREAGRRPLDAWPAVWEKTVDIAGEARAYNLDPYQTALHILDDFLDPGGAA</sequence>
<dbReference type="Proteomes" id="UP001055804">
    <property type="component" value="Unassembled WGS sequence"/>
</dbReference>
<dbReference type="Pfam" id="PF13177">
    <property type="entry name" value="DNA_pol3_delta2"/>
    <property type="match status" value="1"/>
</dbReference>
<dbReference type="InterPro" id="IPR050238">
    <property type="entry name" value="DNA_Rep/Repair_Clamp_Loader"/>
</dbReference>
<dbReference type="GO" id="GO:0006261">
    <property type="term" value="P:DNA-templated DNA replication"/>
    <property type="evidence" value="ECO:0007669"/>
    <property type="project" value="TreeGrafter"/>
</dbReference>
<keyword evidence="2" id="KW-0548">Nucleotidyltransferase</keyword>
<evidence type="ECO:0000313" key="2">
    <source>
        <dbReference type="EMBL" id="MCP1335769.1"/>
    </source>
</evidence>
<dbReference type="EMBL" id="JAMZFT010000001">
    <property type="protein sequence ID" value="MCP1335769.1"/>
    <property type="molecule type" value="Genomic_DNA"/>
</dbReference>
<evidence type="ECO:0000256" key="1">
    <source>
        <dbReference type="SAM" id="MobiDB-lite"/>
    </source>
</evidence>
<dbReference type="GO" id="GO:0009360">
    <property type="term" value="C:DNA polymerase III complex"/>
    <property type="evidence" value="ECO:0007669"/>
    <property type="project" value="TreeGrafter"/>
</dbReference>
<protein>
    <submittedName>
        <fullName evidence="2">DNA polymerase III subunit delta</fullName>
        <ecNumber evidence="2">2.7.7.7</ecNumber>
    </submittedName>
</protein>
<dbReference type="SUPFAM" id="SSF52540">
    <property type="entry name" value="P-loop containing nucleoside triphosphate hydrolases"/>
    <property type="match status" value="1"/>
</dbReference>
<dbReference type="EC" id="2.7.7.7" evidence="2"/>